<organism evidence="8 9">
    <name type="scientific">Zalerion maritima</name>
    <dbReference type="NCBI Taxonomy" id="339359"/>
    <lineage>
        <taxon>Eukaryota</taxon>
        <taxon>Fungi</taxon>
        <taxon>Dikarya</taxon>
        <taxon>Ascomycota</taxon>
        <taxon>Pezizomycotina</taxon>
        <taxon>Sordariomycetes</taxon>
        <taxon>Lulworthiomycetidae</taxon>
        <taxon>Lulworthiales</taxon>
        <taxon>Lulworthiaceae</taxon>
        <taxon>Zalerion</taxon>
    </lineage>
</organism>
<feature type="domain" description="HpcH/HpaI aldolase/citrate lyase" evidence="7">
    <location>
        <begin position="97"/>
        <end position="238"/>
    </location>
</feature>
<proteinExistence type="predicted"/>
<dbReference type="PANTHER" id="PTHR32308">
    <property type="entry name" value="LYASE BETA SUBUNIT, PUTATIVE (AFU_ORTHOLOGUE AFUA_4G13030)-RELATED"/>
    <property type="match status" value="1"/>
</dbReference>
<feature type="compositionally biased region" description="Low complexity" evidence="6">
    <location>
        <begin position="311"/>
        <end position="324"/>
    </location>
</feature>
<evidence type="ECO:0000256" key="5">
    <source>
        <dbReference type="PIRSR" id="PIRSR015582-2"/>
    </source>
</evidence>
<feature type="compositionally biased region" description="Basic and acidic residues" evidence="6">
    <location>
        <begin position="328"/>
        <end position="353"/>
    </location>
</feature>
<feature type="binding site" evidence="4">
    <location>
        <position position="134"/>
    </location>
    <ligand>
        <name>substrate</name>
    </ligand>
</feature>
<feature type="binding site" evidence="4">
    <location>
        <position position="59"/>
    </location>
    <ligand>
        <name>substrate</name>
    </ligand>
</feature>
<dbReference type="GO" id="GO:0000287">
    <property type="term" value="F:magnesium ion binding"/>
    <property type="evidence" value="ECO:0007669"/>
    <property type="project" value="TreeGrafter"/>
</dbReference>
<comment type="cofactor">
    <cofactor evidence="1">
        <name>Mg(2+)</name>
        <dbReference type="ChEBI" id="CHEBI:18420"/>
    </cofactor>
</comment>
<keyword evidence="9" id="KW-1185">Reference proteome</keyword>
<dbReference type="Gene3D" id="3.20.20.60">
    <property type="entry name" value="Phosphoenolpyruvate-binding domains"/>
    <property type="match status" value="1"/>
</dbReference>
<name>A0AAD5WTR3_9PEZI</name>
<dbReference type="Pfam" id="PF03328">
    <property type="entry name" value="HpcH_HpaI"/>
    <property type="match status" value="1"/>
</dbReference>
<dbReference type="InterPro" id="IPR015813">
    <property type="entry name" value="Pyrv/PenolPyrv_kinase-like_dom"/>
</dbReference>
<protein>
    <recommendedName>
        <fullName evidence="7">HpcH/HpaI aldolase/citrate lyase domain-containing protein</fullName>
    </recommendedName>
</protein>
<keyword evidence="2 5" id="KW-0479">Metal-binding</keyword>
<dbReference type="PIRSF" id="PIRSF015582">
    <property type="entry name" value="Cit_lyase_B"/>
    <property type="match status" value="1"/>
</dbReference>
<evidence type="ECO:0000256" key="6">
    <source>
        <dbReference type="SAM" id="MobiDB-lite"/>
    </source>
</evidence>
<keyword evidence="3 5" id="KW-0460">Magnesium</keyword>
<evidence type="ECO:0000259" key="7">
    <source>
        <dbReference type="Pfam" id="PF03328"/>
    </source>
</evidence>
<evidence type="ECO:0000256" key="2">
    <source>
        <dbReference type="ARBA" id="ARBA00022723"/>
    </source>
</evidence>
<evidence type="ECO:0000313" key="9">
    <source>
        <dbReference type="Proteomes" id="UP001201980"/>
    </source>
</evidence>
<dbReference type="Proteomes" id="UP001201980">
    <property type="component" value="Unassembled WGS sequence"/>
</dbReference>
<dbReference type="AlphaFoldDB" id="A0AAD5WTR3"/>
<dbReference type="GO" id="GO:0006107">
    <property type="term" value="P:oxaloacetate metabolic process"/>
    <property type="evidence" value="ECO:0007669"/>
    <property type="project" value="TreeGrafter"/>
</dbReference>
<dbReference type="InterPro" id="IPR005000">
    <property type="entry name" value="Aldolase/citrate-lyase_domain"/>
</dbReference>
<dbReference type="InterPro" id="IPR011206">
    <property type="entry name" value="Citrate_lyase_beta/mcl1/mcl2"/>
</dbReference>
<evidence type="ECO:0000313" key="8">
    <source>
        <dbReference type="EMBL" id="KAJ2902548.1"/>
    </source>
</evidence>
<dbReference type="PANTHER" id="PTHR32308:SF0">
    <property type="entry name" value="HPCH_HPAI ALDOLASE_CITRATE LYASE DOMAIN-CONTAINING PROTEIN"/>
    <property type="match status" value="1"/>
</dbReference>
<evidence type="ECO:0000256" key="3">
    <source>
        <dbReference type="ARBA" id="ARBA00022842"/>
    </source>
</evidence>
<feature type="binding site" evidence="5">
    <location>
        <position position="134"/>
    </location>
    <ligand>
        <name>Mg(2+)</name>
        <dbReference type="ChEBI" id="CHEBI:18420"/>
    </ligand>
</feature>
<comment type="caution">
    <text evidence="8">The sequence shown here is derived from an EMBL/GenBank/DDBJ whole genome shotgun (WGS) entry which is preliminary data.</text>
</comment>
<reference evidence="8" key="1">
    <citation type="submission" date="2022-07" db="EMBL/GenBank/DDBJ databases">
        <title>Draft genome sequence of Zalerion maritima ATCC 34329, a (micro)plastics degrading marine fungus.</title>
        <authorList>
            <person name="Paco A."/>
            <person name="Goncalves M.F.M."/>
            <person name="Rocha-Santos T.A.P."/>
            <person name="Alves A."/>
        </authorList>
    </citation>
    <scope>NUCLEOTIDE SEQUENCE</scope>
    <source>
        <strain evidence="8">ATCC 34329</strain>
    </source>
</reference>
<dbReference type="InterPro" id="IPR040442">
    <property type="entry name" value="Pyrv_kinase-like_dom_sf"/>
</dbReference>
<dbReference type="EMBL" id="JAKWBI020000109">
    <property type="protein sequence ID" value="KAJ2902548.1"/>
    <property type="molecule type" value="Genomic_DNA"/>
</dbReference>
<evidence type="ECO:0000256" key="4">
    <source>
        <dbReference type="PIRSR" id="PIRSR015582-1"/>
    </source>
</evidence>
<accession>A0AAD5WTR3</accession>
<sequence length="363" mass="39300">MLLKSSSFNVDTIIYDLEDSVQDNQTATRLALKNLDRFLHGNLQEPPPPFPAVKELAIRIPSTTTPQNYFSPFRNFQTFLSPPERVPNPSHRRNHLSFVIPKIRSAFDVELVVRAVGRIFPVNRSQVSLILLIENAAAVQNIGEITALAKDSEGLINGLIFGAEDFAADVGMTRSESLGEFAYARSAIVTAAAAAGIPSVIDLVTLEHTGDNQDLAKLEREATNGRALGFTGKQVIHPNQVPVVQGAFSPSRNLINWATDVVKGWENAKFDDKGGSFSLGGQMMDRPMVSRARNILEHAVLCGIDIASLRGSSSTTSHVSSKSSAPDEDQRTSGEHELAQEKKSASPDEDKANGEAQTGELGQ</sequence>
<dbReference type="GO" id="GO:0003824">
    <property type="term" value="F:catalytic activity"/>
    <property type="evidence" value="ECO:0007669"/>
    <property type="project" value="InterPro"/>
</dbReference>
<gene>
    <name evidence="8" type="ORF">MKZ38_000378</name>
</gene>
<evidence type="ECO:0000256" key="1">
    <source>
        <dbReference type="ARBA" id="ARBA00001946"/>
    </source>
</evidence>
<feature type="region of interest" description="Disordered" evidence="6">
    <location>
        <begin position="311"/>
        <end position="363"/>
    </location>
</feature>
<dbReference type="SUPFAM" id="SSF51621">
    <property type="entry name" value="Phosphoenolpyruvate/pyruvate domain"/>
    <property type="match status" value="1"/>
</dbReference>
<feature type="binding site" evidence="5">
    <location>
        <position position="165"/>
    </location>
    <ligand>
        <name>Mg(2+)</name>
        <dbReference type="ChEBI" id="CHEBI:18420"/>
    </ligand>
</feature>